<dbReference type="CDD" id="cd24048">
    <property type="entry name" value="ASKHA_NBD_FtsA"/>
    <property type="match status" value="1"/>
</dbReference>
<feature type="region of interest" description="Disordered" evidence="7">
    <location>
        <begin position="1"/>
        <end position="21"/>
    </location>
</feature>
<comment type="function">
    <text evidence="5 6">Cell division protein that is involved in the assembly of the Z ring. May serve as a membrane anchor for the Z ring.</text>
</comment>
<keyword evidence="1 5" id="KW-1003">Cell membrane</keyword>
<evidence type="ECO:0000259" key="8">
    <source>
        <dbReference type="SMART" id="SM00842"/>
    </source>
</evidence>
<dbReference type="SUPFAM" id="SSF53067">
    <property type="entry name" value="Actin-like ATPase domain"/>
    <property type="match status" value="2"/>
</dbReference>
<dbReference type="GO" id="GO:0051301">
    <property type="term" value="P:cell division"/>
    <property type="evidence" value="ECO:0007669"/>
    <property type="project" value="UniProtKB-KW"/>
</dbReference>
<evidence type="ECO:0000256" key="1">
    <source>
        <dbReference type="ARBA" id="ARBA00022475"/>
    </source>
</evidence>
<evidence type="ECO:0000313" key="10">
    <source>
        <dbReference type="Proteomes" id="UP001518989"/>
    </source>
</evidence>
<dbReference type="HAMAP" id="MF_02033">
    <property type="entry name" value="FtsA"/>
    <property type="match status" value="1"/>
</dbReference>
<dbReference type="EMBL" id="JACTNG010000010">
    <property type="protein sequence ID" value="MBO1080803.1"/>
    <property type="molecule type" value="Genomic_DNA"/>
</dbReference>
<dbReference type="Pfam" id="PF02491">
    <property type="entry name" value="SHS2_FTSA"/>
    <property type="match status" value="1"/>
</dbReference>
<evidence type="ECO:0000256" key="4">
    <source>
        <dbReference type="ARBA" id="ARBA00023306"/>
    </source>
</evidence>
<dbReference type="RefSeq" id="WP_207418979.1">
    <property type="nucleotide sequence ID" value="NZ_CP061177.1"/>
</dbReference>
<evidence type="ECO:0000256" key="2">
    <source>
        <dbReference type="ARBA" id="ARBA00022618"/>
    </source>
</evidence>
<protein>
    <recommendedName>
        <fullName evidence="5 6">Cell division protein FtsA</fullName>
    </recommendedName>
</protein>
<organism evidence="9 10">
    <name type="scientific">Roseomonas haemaphysalidis</name>
    <dbReference type="NCBI Taxonomy" id="2768162"/>
    <lineage>
        <taxon>Bacteria</taxon>
        <taxon>Pseudomonadati</taxon>
        <taxon>Pseudomonadota</taxon>
        <taxon>Alphaproteobacteria</taxon>
        <taxon>Acetobacterales</taxon>
        <taxon>Roseomonadaceae</taxon>
        <taxon>Roseomonas</taxon>
    </lineage>
</organism>
<comment type="subunit">
    <text evidence="5">Self-interacts. Interacts with FtsZ.</text>
</comment>
<comment type="caution">
    <text evidence="9">The sequence shown here is derived from an EMBL/GenBank/DDBJ whole genome shotgun (WGS) entry which is preliminary data.</text>
</comment>
<comment type="subcellular location">
    <subcellularLocation>
        <location evidence="5">Cell membrane</location>
        <topology evidence="5">Peripheral membrane protein</topology>
        <orientation evidence="5">Cytoplasmic side</orientation>
    </subcellularLocation>
    <text evidence="5">Localizes to the Z ring in an FtsZ-dependent manner. Targeted to the membrane through a conserved C-terminal amphipathic helix.</text>
</comment>
<dbReference type="InterPro" id="IPR043129">
    <property type="entry name" value="ATPase_NBD"/>
</dbReference>
<comment type="similarity">
    <text evidence="5 6">Belongs to the FtsA/MreB family.</text>
</comment>
<dbReference type="InterPro" id="IPR020823">
    <property type="entry name" value="Cell_div_FtsA"/>
</dbReference>
<dbReference type="PANTHER" id="PTHR32432:SF4">
    <property type="entry name" value="CELL DIVISION PROTEIN FTSA"/>
    <property type="match status" value="1"/>
</dbReference>
<feature type="domain" description="SHS2" evidence="8">
    <location>
        <begin position="29"/>
        <end position="215"/>
    </location>
</feature>
<dbReference type="InterPro" id="IPR050696">
    <property type="entry name" value="FtsA/MreB"/>
</dbReference>
<evidence type="ECO:0000256" key="5">
    <source>
        <dbReference type="HAMAP-Rule" id="MF_02033"/>
    </source>
</evidence>
<keyword evidence="2 5" id="KW-0132">Cell division</keyword>
<gene>
    <name evidence="5 9" type="primary">ftsA</name>
    <name evidence="9" type="ORF">IAI61_17300</name>
</gene>
<dbReference type="InterPro" id="IPR003494">
    <property type="entry name" value="SHS2_FtsA"/>
</dbReference>
<dbReference type="PIRSF" id="PIRSF003101">
    <property type="entry name" value="FtsA"/>
    <property type="match status" value="1"/>
</dbReference>
<keyword evidence="10" id="KW-1185">Reference proteome</keyword>
<keyword evidence="3 5" id="KW-0472">Membrane</keyword>
<reference evidence="9 10" key="1">
    <citation type="submission" date="2020-09" db="EMBL/GenBank/DDBJ databases">
        <title>Roseomonas.</title>
        <authorList>
            <person name="Zhu W."/>
        </authorList>
    </citation>
    <scope>NUCLEOTIDE SEQUENCE [LARGE SCALE GENOMIC DNA]</scope>
    <source>
        <strain evidence="9 10">573</strain>
    </source>
</reference>
<proteinExistence type="inferred from homology"/>
<evidence type="ECO:0000313" key="9">
    <source>
        <dbReference type="EMBL" id="MBO1080803.1"/>
    </source>
</evidence>
<dbReference type="Proteomes" id="UP001518989">
    <property type="component" value="Unassembled WGS sequence"/>
</dbReference>
<accession>A0ABS3KTK1</accession>
<sequence length="432" mass="46067">MSRMSGARMPSLTESAPKLKRKRARSGPYGVLDIGSSKVVCLIGRVEGDGRPRVLGYGWQRARGVKGGNIVDLQEAEHAIRAAVAQAEEMADLKLSGAIVNLSCGQPASRLMNIQWPIGGRAVTEADLRAVLSEGRRRAQDEGRETVHATTLGFTIDSTSGVEDPRGMMCETLGARLHMVDASSAALRNLGLCLAGCDLEVEELVSAPFAAALAVLVEDEKQLGATVIDMGGGTTGIAVYGDGHLLHTAQLPVGGWQVTNDLARGLATPLGHAERMKTLHGSCMDGGNDLKEMLSVPQVGEDEDQLTQMPRTRLVEIIRPRLEETLELVRDRLEGALLDSEAGARVVLTGGASQLVGVREMAARILDKPVRIGRPQPVPGLPDSASGPDFATTLGLLHWGAGEGRPLLDLDPGPDRSGGRFIRFVNWLRERV</sequence>
<dbReference type="NCBIfam" id="TIGR01174">
    <property type="entry name" value="ftsA"/>
    <property type="match status" value="1"/>
</dbReference>
<evidence type="ECO:0000256" key="6">
    <source>
        <dbReference type="PIRNR" id="PIRNR003101"/>
    </source>
</evidence>
<dbReference type="SMART" id="SM00842">
    <property type="entry name" value="FtsA"/>
    <property type="match status" value="1"/>
</dbReference>
<dbReference type="PANTHER" id="PTHR32432">
    <property type="entry name" value="CELL DIVISION PROTEIN FTSA-RELATED"/>
    <property type="match status" value="1"/>
</dbReference>
<evidence type="ECO:0000256" key="3">
    <source>
        <dbReference type="ARBA" id="ARBA00023136"/>
    </source>
</evidence>
<keyword evidence="4 5" id="KW-0131">Cell cycle</keyword>
<dbReference type="Gene3D" id="3.30.420.40">
    <property type="match status" value="1"/>
</dbReference>
<evidence type="ECO:0000256" key="7">
    <source>
        <dbReference type="SAM" id="MobiDB-lite"/>
    </source>
</evidence>
<name>A0ABS3KTK1_9PROT</name>
<dbReference type="Pfam" id="PF14450">
    <property type="entry name" value="FtsA"/>
    <property type="match status" value="1"/>
</dbReference>